<organism evidence="11 12">
    <name type="scientific">Corynebacterium frankenforstense DSM 45800</name>
    <dbReference type="NCBI Taxonomy" id="1437875"/>
    <lineage>
        <taxon>Bacteria</taxon>
        <taxon>Bacillati</taxon>
        <taxon>Actinomycetota</taxon>
        <taxon>Actinomycetes</taxon>
        <taxon>Mycobacteriales</taxon>
        <taxon>Corynebacteriaceae</taxon>
        <taxon>Corynebacterium</taxon>
    </lineage>
</organism>
<dbReference type="RefSeq" id="WP_075663149.1">
    <property type="nucleotide sequence ID" value="NZ_CP009247.1"/>
</dbReference>
<dbReference type="HAMAP" id="MF_01925">
    <property type="entry name" value="P5C_reductase"/>
    <property type="match status" value="1"/>
</dbReference>
<evidence type="ECO:0000313" key="12">
    <source>
        <dbReference type="Proteomes" id="UP000185434"/>
    </source>
</evidence>
<dbReference type="InterPro" id="IPR029036">
    <property type="entry name" value="P5CR_dimer"/>
</dbReference>
<evidence type="ECO:0000256" key="2">
    <source>
        <dbReference type="ARBA" id="ARBA00022857"/>
    </source>
</evidence>
<dbReference type="NCBIfam" id="TIGR00112">
    <property type="entry name" value="proC"/>
    <property type="match status" value="1"/>
</dbReference>
<dbReference type="EC" id="1.5.1.2" evidence="5 6"/>
<dbReference type="PANTHER" id="PTHR11645">
    <property type="entry name" value="PYRROLINE-5-CARBOXYLATE REDUCTASE"/>
    <property type="match status" value="1"/>
</dbReference>
<dbReference type="InterPro" id="IPR053790">
    <property type="entry name" value="P5CR-like_CS"/>
</dbReference>
<name>A0A1L7CQS5_9CORY</name>
<dbReference type="InterPro" id="IPR000304">
    <property type="entry name" value="Pyrroline-COOH_reductase"/>
</dbReference>
<dbReference type="KEGG" id="cfk:CFRA_01535"/>
<evidence type="ECO:0000256" key="4">
    <source>
        <dbReference type="ARBA" id="ARBA00058118"/>
    </source>
</evidence>
<evidence type="ECO:0000256" key="7">
    <source>
        <dbReference type="PIRSR" id="PIRSR000193-1"/>
    </source>
</evidence>
<evidence type="ECO:0000256" key="1">
    <source>
        <dbReference type="ARBA" id="ARBA00005525"/>
    </source>
</evidence>
<dbReference type="SUPFAM" id="SSF48179">
    <property type="entry name" value="6-phosphogluconate dehydrogenase C-terminal domain-like"/>
    <property type="match status" value="1"/>
</dbReference>
<protein>
    <recommendedName>
        <fullName evidence="5 6">Pyrroline-5-carboxylate reductase</fullName>
        <shortName evidence="5">P5C reductase</shortName>
        <shortName evidence="5">P5CR</shortName>
        <ecNumber evidence="5 6">1.5.1.2</ecNumber>
    </recommendedName>
    <alternativeName>
        <fullName evidence="5">PCA reductase</fullName>
    </alternativeName>
</protein>
<dbReference type="Gene3D" id="1.10.3730.10">
    <property type="entry name" value="ProC C-terminal domain-like"/>
    <property type="match status" value="1"/>
</dbReference>
<dbReference type="GO" id="GO:0055129">
    <property type="term" value="P:L-proline biosynthetic process"/>
    <property type="evidence" value="ECO:0007669"/>
    <property type="project" value="UniProtKB-UniRule"/>
</dbReference>
<sequence>MTSIAVIGCGKIGEALVAGLTAAGVDPANVTVSNRREERSAELTERYGVTAVTDNSEAATGAEIVFLCVKPDKTLAVAEEIAETVNDNEPTSTVASMAAGVTLGALEAAMGAGAAVVRVMPNTPMTVGKGVSAIAAGRYVDDEAADAVAELLSSVGDVVRVAESDMDAVTALAGSAPAYLFLVAEALVDAGVSLGLRREVATQLAAGSVAGAGAMLEQEGADPADLRAAVSSPAGTTVAALRQLEESGLRGMFFRATEACARRSAELGAVDEEDEGSGEE</sequence>
<dbReference type="PANTHER" id="PTHR11645:SF0">
    <property type="entry name" value="PYRROLINE-5-CARBOXYLATE REDUCTASE 3"/>
    <property type="match status" value="1"/>
</dbReference>
<feature type="domain" description="Pyrroline-5-carboxylate reductase dimerisation" evidence="10">
    <location>
        <begin position="163"/>
        <end position="267"/>
    </location>
</feature>
<dbReference type="Pfam" id="PF14748">
    <property type="entry name" value="P5CR_dimer"/>
    <property type="match status" value="1"/>
</dbReference>
<comment type="similarity">
    <text evidence="1 5 8">Belongs to the pyrroline-5-carboxylate reductase family.</text>
</comment>
<dbReference type="Proteomes" id="UP000185434">
    <property type="component" value="Chromosome"/>
</dbReference>
<dbReference type="OrthoDB" id="9805754at2"/>
<keyword evidence="5" id="KW-0963">Cytoplasm</keyword>
<evidence type="ECO:0000259" key="9">
    <source>
        <dbReference type="Pfam" id="PF03807"/>
    </source>
</evidence>
<comment type="pathway">
    <text evidence="5 8">Amino-acid biosynthesis; L-proline biosynthesis; L-proline from L-glutamate 5-semialdehyde: step 1/1.</text>
</comment>
<dbReference type="PIRSF" id="PIRSF000193">
    <property type="entry name" value="Pyrrol-5-carb_rd"/>
    <property type="match status" value="1"/>
</dbReference>
<dbReference type="InterPro" id="IPR008927">
    <property type="entry name" value="6-PGluconate_DH-like_C_sf"/>
</dbReference>
<dbReference type="EMBL" id="CP009247">
    <property type="protein sequence ID" value="APT88178.1"/>
    <property type="molecule type" value="Genomic_DNA"/>
</dbReference>
<dbReference type="GO" id="GO:0004735">
    <property type="term" value="F:pyrroline-5-carboxylate reductase activity"/>
    <property type="evidence" value="ECO:0007669"/>
    <property type="project" value="UniProtKB-UniRule"/>
</dbReference>
<dbReference type="SUPFAM" id="SSF51735">
    <property type="entry name" value="NAD(P)-binding Rossmann-fold domains"/>
    <property type="match status" value="1"/>
</dbReference>
<dbReference type="UniPathway" id="UPA00098">
    <property type="reaction ID" value="UER00361"/>
</dbReference>
<accession>A0A1L7CQS5</accession>
<comment type="subcellular location">
    <subcellularLocation>
        <location evidence="5">Cytoplasm</location>
    </subcellularLocation>
</comment>
<evidence type="ECO:0000256" key="5">
    <source>
        <dbReference type="HAMAP-Rule" id="MF_01925"/>
    </source>
</evidence>
<gene>
    <name evidence="5" type="primary">proC</name>
    <name evidence="11" type="ORF">CFRA_01535</name>
</gene>
<feature type="binding site" evidence="7">
    <location>
        <position position="55"/>
    </location>
    <ligand>
        <name>NADPH</name>
        <dbReference type="ChEBI" id="CHEBI:57783"/>
    </ligand>
</feature>
<comment type="catalytic activity">
    <reaction evidence="5 8">
        <text>L-proline + NADP(+) = (S)-1-pyrroline-5-carboxylate + NADPH + 2 H(+)</text>
        <dbReference type="Rhea" id="RHEA:14109"/>
        <dbReference type="ChEBI" id="CHEBI:15378"/>
        <dbReference type="ChEBI" id="CHEBI:17388"/>
        <dbReference type="ChEBI" id="CHEBI:57783"/>
        <dbReference type="ChEBI" id="CHEBI:58349"/>
        <dbReference type="ChEBI" id="CHEBI:60039"/>
        <dbReference type="EC" id="1.5.1.2"/>
    </reaction>
</comment>
<dbReference type="FunFam" id="1.10.3730.10:FF:000001">
    <property type="entry name" value="Pyrroline-5-carboxylate reductase"/>
    <property type="match status" value="1"/>
</dbReference>
<proteinExistence type="inferred from homology"/>
<evidence type="ECO:0000256" key="8">
    <source>
        <dbReference type="RuleBase" id="RU003903"/>
    </source>
</evidence>
<evidence type="ECO:0000256" key="6">
    <source>
        <dbReference type="NCBIfam" id="TIGR00112"/>
    </source>
</evidence>
<dbReference type="InterPro" id="IPR036291">
    <property type="entry name" value="NAD(P)-bd_dom_sf"/>
</dbReference>
<dbReference type="Pfam" id="PF03807">
    <property type="entry name" value="F420_oxidored"/>
    <property type="match status" value="1"/>
</dbReference>
<feature type="domain" description="Pyrroline-5-carboxylate reductase catalytic N-terminal" evidence="9">
    <location>
        <begin position="4"/>
        <end position="99"/>
    </location>
</feature>
<dbReference type="GO" id="GO:0005737">
    <property type="term" value="C:cytoplasm"/>
    <property type="evidence" value="ECO:0007669"/>
    <property type="project" value="UniProtKB-SubCell"/>
</dbReference>
<keyword evidence="2 5" id="KW-0521">NADP</keyword>
<comment type="catalytic activity">
    <reaction evidence="5">
        <text>L-proline + NAD(+) = (S)-1-pyrroline-5-carboxylate + NADH + 2 H(+)</text>
        <dbReference type="Rhea" id="RHEA:14105"/>
        <dbReference type="ChEBI" id="CHEBI:15378"/>
        <dbReference type="ChEBI" id="CHEBI:17388"/>
        <dbReference type="ChEBI" id="CHEBI:57540"/>
        <dbReference type="ChEBI" id="CHEBI:57945"/>
        <dbReference type="ChEBI" id="CHEBI:60039"/>
        <dbReference type="EC" id="1.5.1.2"/>
    </reaction>
</comment>
<dbReference type="InterPro" id="IPR028939">
    <property type="entry name" value="P5C_Rdtase_cat_N"/>
</dbReference>
<dbReference type="AlphaFoldDB" id="A0A1L7CQS5"/>
<evidence type="ECO:0000313" key="11">
    <source>
        <dbReference type="EMBL" id="APT88178.1"/>
    </source>
</evidence>
<keyword evidence="3 5" id="KW-0560">Oxidoreductase</keyword>
<reference evidence="11 12" key="1">
    <citation type="submission" date="2014-08" db="EMBL/GenBank/DDBJ databases">
        <title>Complete genome sequence of Corynebacterium frankenforstense ST18(T) (=DSM 45800(T)), isolated from raw cow milk.</title>
        <authorList>
            <person name="Ruckert C."/>
            <person name="Albersmeier A."/>
            <person name="Winkler A."/>
            <person name="Lipski A."/>
            <person name="Kalinowski J."/>
        </authorList>
    </citation>
    <scope>NUCLEOTIDE SEQUENCE [LARGE SCALE GENOMIC DNA]</scope>
    <source>
        <strain evidence="11 12">ST18</strain>
    </source>
</reference>
<evidence type="ECO:0000259" key="10">
    <source>
        <dbReference type="Pfam" id="PF14748"/>
    </source>
</evidence>
<keyword evidence="5 8" id="KW-0028">Amino-acid biosynthesis</keyword>
<keyword evidence="12" id="KW-1185">Reference proteome</keyword>
<keyword evidence="5 8" id="KW-0641">Proline biosynthesis</keyword>
<evidence type="ECO:0000256" key="3">
    <source>
        <dbReference type="ARBA" id="ARBA00023002"/>
    </source>
</evidence>
<dbReference type="Gene3D" id="3.40.50.720">
    <property type="entry name" value="NAD(P)-binding Rossmann-like Domain"/>
    <property type="match status" value="1"/>
</dbReference>
<dbReference type="PROSITE" id="PS00521">
    <property type="entry name" value="P5CR"/>
    <property type="match status" value="1"/>
</dbReference>
<dbReference type="STRING" id="1437875.CFRA_01535"/>
<comment type="function">
    <text evidence="4 5">Catalyzes the reduction of 1-pyrroline-5-carboxylate (PCA) to L-proline.</text>
</comment>